<feature type="domain" description="BUB1 N-terminal" evidence="2">
    <location>
        <begin position="71"/>
        <end position="228"/>
    </location>
</feature>
<dbReference type="GO" id="GO:0051754">
    <property type="term" value="P:meiotic sister chromatid cohesion, centromeric"/>
    <property type="evidence" value="ECO:0007669"/>
    <property type="project" value="TreeGrafter"/>
</dbReference>
<dbReference type="AlphaFoldDB" id="A0A9N8W7Z0"/>
<sequence length="484" mass="55041">MDARNRSSLVNSSQLSPSPFRHNIPEFSSFEHQKENILPLKEGRSAASLSEVFSKDHALRTTQLASAHATFAAELDTLDELDDPLDVFNRYIKWTIENYPQGHNHESNLIPLLERATRTFKDDERYKKDPRYLRLWLLYAKYVEHPRDIFVFLENNEIGQDLAAFYEEYGALLESVKRFKEADQIYQLGIHRRARPLERLKRRFAAFQARVTVSYNPAETEDVQSLDPLAENPRRTVLGVKTSASSTRSAPQNVFNARDLNKSSALQSGNEAGSRQGGMASGISDRKLPIYYDPDGQRASTVLDGPISNTPWRDYGTELSRRQENIQESTKWKGVTLPMGRSPRTPLSEKFQVYCDKEEVREVQSSVVEQPPDVNTSTKVDNSQSKHNDTRNVTSNTQNPSREPTKCVPYPRCHMKSTSMILAEIKQFGDKVAADVYSVYADDDEFCFEEIRANSKALFVRIPEGKITGLSAITLPPVRQKFPP</sequence>
<dbReference type="GO" id="GO:0005634">
    <property type="term" value="C:nucleus"/>
    <property type="evidence" value="ECO:0007669"/>
    <property type="project" value="TreeGrafter"/>
</dbReference>
<dbReference type="GO" id="GO:0007094">
    <property type="term" value="P:mitotic spindle assembly checkpoint signaling"/>
    <property type="evidence" value="ECO:0007669"/>
    <property type="project" value="InterPro"/>
</dbReference>
<comment type="caution">
    <text evidence="3">The sequence shown here is derived from an EMBL/GenBank/DDBJ whole genome shotgun (WGS) entry which is preliminary data.</text>
</comment>
<protein>
    <submittedName>
        <fullName evidence="3">5192_t:CDS:1</fullName>
    </submittedName>
</protein>
<dbReference type="Proteomes" id="UP000789572">
    <property type="component" value="Unassembled WGS sequence"/>
</dbReference>
<evidence type="ECO:0000313" key="3">
    <source>
        <dbReference type="EMBL" id="CAG8480534.1"/>
    </source>
</evidence>
<dbReference type="PANTHER" id="PTHR14030:SF4">
    <property type="entry name" value="BUB1 KINASE, ISOFORM A-RELATED"/>
    <property type="match status" value="1"/>
</dbReference>
<reference evidence="3" key="1">
    <citation type="submission" date="2021-06" db="EMBL/GenBank/DDBJ databases">
        <authorList>
            <person name="Kallberg Y."/>
            <person name="Tangrot J."/>
            <person name="Rosling A."/>
        </authorList>
    </citation>
    <scope>NUCLEOTIDE SEQUENCE</scope>
    <source>
        <strain evidence="3">IA702</strain>
    </source>
</reference>
<organism evidence="3 4">
    <name type="scientific">Paraglomus occultum</name>
    <dbReference type="NCBI Taxonomy" id="144539"/>
    <lineage>
        <taxon>Eukaryota</taxon>
        <taxon>Fungi</taxon>
        <taxon>Fungi incertae sedis</taxon>
        <taxon>Mucoromycota</taxon>
        <taxon>Glomeromycotina</taxon>
        <taxon>Glomeromycetes</taxon>
        <taxon>Paraglomerales</taxon>
        <taxon>Paraglomeraceae</taxon>
        <taxon>Paraglomus</taxon>
    </lineage>
</organism>
<dbReference type="GO" id="GO:0004672">
    <property type="term" value="F:protein kinase activity"/>
    <property type="evidence" value="ECO:0007669"/>
    <property type="project" value="TreeGrafter"/>
</dbReference>
<dbReference type="InterPro" id="IPR013212">
    <property type="entry name" value="Mad3/Bub1_I"/>
</dbReference>
<feature type="region of interest" description="Disordered" evidence="1">
    <location>
        <begin position="1"/>
        <end position="24"/>
    </location>
</feature>
<feature type="compositionally biased region" description="Polar residues" evidence="1">
    <location>
        <begin position="373"/>
        <end position="383"/>
    </location>
</feature>
<dbReference type="OrthoDB" id="248495at2759"/>
<evidence type="ECO:0000313" key="4">
    <source>
        <dbReference type="Proteomes" id="UP000789572"/>
    </source>
</evidence>
<dbReference type="PROSITE" id="PS51489">
    <property type="entry name" value="BUB1_N"/>
    <property type="match status" value="1"/>
</dbReference>
<accession>A0A9N8W7Z0</accession>
<feature type="compositionally biased region" description="Polar residues" evidence="1">
    <location>
        <begin position="391"/>
        <end position="402"/>
    </location>
</feature>
<dbReference type="PANTHER" id="PTHR14030">
    <property type="entry name" value="MITOTIC CHECKPOINT SERINE/THREONINE-PROTEIN KINASE BUB1"/>
    <property type="match status" value="1"/>
</dbReference>
<evidence type="ECO:0000259" key="2">
    <source>
        <dbReference type="PROSITE" id="PS51489"/>
    </source>
</evidence>
<proteinExistence type="predicted"/>
<name>A0A9N8W7Z0_9GLOM</name>
<evidence type="ECO:0000256" key="1">
    <source>
        <dbReference type="SAM" id="MobiDB-lite"/>
    </source>
</evidence>
<dbReference type="EMBL" id="CAJVPJ010000115">
    <property type="protein sequence ID" value="CAG8480534.1"/>
    <property type="molecule type" value="Genomic_DNA"/>
</dbReference>
<gene>
    <name evidence="3" type="ORF">POCULU_LOCUS1520</name>
</gene>
<feature type="region of interest" description="Disordered" evidence="1">
    <location>
        <begin position="362"/>
        <end position="406"/>
    </location>
</feature>
<keyword evidence="4" id="KW-1185">Reference proteome</keyword>
<dbReference type="GO" id="GO:0032991">
    <property type="term" value="C:protein-containing complex"/>
    <property type="evidence" value="ECO:0007669"/>
    <property type="project" value="UniProtKB-ARBA"/>
</dbReference>
<dbReference type="InterPro" id="IPR015661">
    <property type="entry name" value="Bub1/Mad3"/>
</dbReference>
<dbReference type="SMART" id="SM00777">
    <property type="entry name" value="Mad3_BUB1_I"/>
    <property type="match status" value="1"/>
</dbReference>
<dbReference type="Pfam" id="PF08311">
    <property type="entry name" value="Mad3_BUB1_I"/>
    <property type="match status" value="1"/>
</dbReference>
<feature type="compositionally biased region" description="Low complexity" evidence="1">
    <location>
        <begin position="1"/>
        <end position="19"/>
    </location>
</feature>
<dbReference type="Gene3D" id="1.25.40.430">
    <property type="match status" value="1"/>
</dbReference>
<dbReference type="FunFam" id="1.25.40.430:FF:000003">
    <property type="entry name" value="Checkpoint serine/threonine-protein kinase BUB1"/>
    <property type="match status" value="1"/>
</dbReference>